<dbReference type="InterPro" id="IPR002182">
    <property type="entry name" value="NB-ARC"/>
</dbReference>
<evidence type="ECO:0000313" key="4">
    <source>
        <dbReference type="Proteomes" id="UP000272729"/>
    </source>
</evidence>
<dbReference type="PANTHER" id="PTHR46082:SF6">
    <property type="entry name" value="AAA+ ATPASE DOMAIN-CONTAINING PROTEIN-RELATED"/>
    <property type="match status" value="1"/>
</dbReference>
<dbReference type="PRINTS" id="PR00364">
    <property type="entry name" value="DISEASERSIST"/>
</dbReference>
<evidence type="ECO:0000313" key="3">
    <source>
        <dbReference type="EMBL" id="RKT67387.1"/>
    </source>
</evidence>
<proteinExistence type="predicted"/>
<name>A0A495X0N8_9PSEU</name>
<comment type="caution">
    <text evidence="3">The sequence shown here is derived from an EMBL/GenBank/DDBJ whole genome shotgun (WGS) entry which is preliminary data.</text>
</comment>
<feature type="region of interest" description="Disordered" evidence="1">
    <location>
        <begin position="1"/>
        <end position="28"/>
    </location>
</feature>
<dbReference type="SUPFAM" id="SSF48452">
    <property type="entry name" value="TPR-like"/>
    <property type="match status" value="2"/>
</dbReference>
<evidence type="ECO:0000256" key="1">
    <source>
        <dbReference type="SAM" id="MobiDB-lite"/>
    </source>
</evidence>
<evidence type="ECO:0000259" key="2">
    <source>
        <dbReference type="Pfam" id="PF00931"/>
    </source>
</evidence>
<dbReference type="InterPro" id="IPR053137">
    <property type="entry name" value="NLR-like"/>
</dbReference>
<dbReference type="InterPro" id="IPR027417">
    <property type="entry name" value="P-loop_NTPase"/>
</dbReference>
<gene>
    <name evidence="3" type="ORF">DFJ66_0562</name>
</gene>
<dbReference type="RefSeq" id="WP_121217648.1">
    <property type="nucleotide sequence ID" value="NZ_JBIUBA010000009.1"/>
</dbReference>
<dbReference type="AlphaFoldDB" id="A0A495X0N8"/>
<dbReference type="Pfam" id="PF00931">
    <property type="entry name" value="NB-ARC"/>
    <property type="match status" value="1"/>
</dbReference>
<dbReference type="PANTHER" id="PTHR46082">
    <property type="entry name" value="ATP/GTP-BINDING PROTEIN-RELATED"/>
    <property type="match status" value="1"/>
</dbReference>
<dbReference type="GO" id="GO:0043531">
    <property type="term" value="F:ADP binding"/>
    <property type="evidence" value="ECO:0007669"/>
    <property type="project" value="InterPro"/>
</dbReference>
<protein>
    <submittedName>
        <fullName evidence="3">Tetratricopeptide repeat protein</fullName>
    </submittedName>
</protein>
<dbReference type="Pfam" id="PF13424">
    <property type="entry name" value="TPR_12"/>
    <property type="match status" value="1"/>
</dbReference>
<dbReference type="Gene3D" id="1.25.40.10">
    <property type="entry name" value="Tetratricopeptide repeat domain"/>
    <property type="match status" value="2"/>
</dbReference>
<dbReference type="Pfam" id="PF13374">
    <property type="entry name" value="TPR_10"/>
    <property type="match status" value="2"/>
</dbReference>
<sequence length="731" mass="79244">MTDRWSAASRPERRRGRRDGVVANTARGTPRAPVLQAGVIHGDVVQSAHGPPAPHPEVGLPFRTARLPPRAEAFQHRSIGAELSEALAAPPPARLHTAVLSGLGGVGKTQLAAEHAERAWSRGEVDLLVWITAASREEVVTDYARLGAELTGVHRGSEEVCAHRFLDWLATTPARWLVVLDDVRRPSDLHDLWPPETPTGQTVVTTRRRDAALRHAGSRVWDVGLFHPRESVAYLQRKLAADARRTGAAADLAHALGHLPLALAQAAAYLADRHLTCAEYLARFTDRQRTLASVLPEQAALPDRHRTTVAATWSLSVELADRLEPAGLAAPLLAALALLDPNGVPLDVLTTPPVLAHLRHVGGGAVDAERARDALTCLHRLSLVTFDPASPRASVRVHALVQRAVRDEYPADLGDTLARAVADALLHAWPAVEHDAALAKTLRANASTLIDVAGPALWSSECHHLVFRHGNSLGDSGQVTAAHTYYRALHPAVAHRLGRDHPDAMAVRYYTAYWQGEAGDTAGALRGLEEVLRDQRRVVGHEHPSTLRTRHNIARRQGAAGRPAQAVAEFEELVALRSRLLGPDHPLTLTSRHELAYWRGEAGDPAGAMAALEALLTDRSRVLGADHPETLTTRANIAFWRGRAGDHAGAVAALEALLDDHLRVLGAEHPHTFTTRHNIAYSRGDAGDPTAAVTALEQLLQDRSRVLGAEHPHTVTTRRALARWRWVLRSS</sequence>
<dbReference type="EMBL" id="RBXR01000001">
    <property type="protein sequence ID" value="RKT67387.1"/>
    <property type="molecule type" value="Genomic_DNA"/>
</dbReference>
<dbReference type="Proteomes" id="UP000272729">
    <property type="component" value="Unassembled WGS sequence"/>
</dbReference>
<dbReference type="NCBIfam" id="NF040586">
    <property type="entry name" value="FxSxx_TPR"/>
    <property type="match status" value="1"/>
</dbReference>
<dbReference type="SUPFAM" id="SSF52540">
    <property type="entry name" value="P-loop containing nucleoside triphosphate hydrolases"/>
    <property type="match status" value="1"/>
</dbReference>
<organism evidence="3 4">
    <name type="scientific">Saccharothrix variisporea</name>
    <dbReference type="NCBI Taxonomy" id="543527"/>
    <lineage>
        <taxon>Bacteria</taxon>
        <taxon>Bacillati</taxon>
        <taxon>Actinomycetota</taxon>
        <taxon>Actinomycetes</taxon>
        <taxon>Pseudonocardiales</taxon>
        <taxon>Pseudonocardiaceae</taxon>
        <taxon>Saccharothrix</taxon>
    </lineage>
</organism>
<accession>A0A495X0N8</accession>
<dbReference type="InterPro" id="IPR011990">
    <property type="entry name" value="TPR-like_helical_dom_sf"/>
</dbReference>
<keyword evidence="4" id="KW-1185">Reference proteome</keyword>
<dbReference type="Gene3D" id="3.40.50.300">
    <property type="entry name" value="P-loop containing nucleotide triphosphate hydrolases"/>
    <property type="match status" value="1"/>
</dbReference>
<feature type="domain" description="NB-ARC" evidence="2">
    <location>
        <begin position="99"/>
        <end position="238"/>
    </location>
</feature>
<dbReference type="OrthoDB" id="3885120at2"/>
<reference evidence="3 4" key="1">
    <citation type="submission" date="2018-10" db="EMBL/GenBank/DDBJ databases">
        <title>Sequencing the genomes of 1000 actinobacteria strains.</title>
        <authorList>
            <person name="Klenk H.-P."/>
        </authorList>
    </citation>
    <scope>NUCLEOTIDE SEQUENCE [LARGE SCALE GENOMIC DNA]</scope>
    <source>
        <strain evidence="3 4">DSM 43911</strain>
    </source>
</reference>